<evidence type="ECO:0000313" key="2">
    <source>
        <dbReference type="EMBL" id="MCM2575901.1"/>
    </source>
</evidence>
<keyword evidence="1" id="KW-0812">Transmembrane</keyword>
<keyword evidence="1" id="KW-0472">Membrane</keyword>
<name>A0ABT0X004_9ACTN</name>
<proteinExistence type="predicted"/>
<organism evidence="2 3">
    <name type="scientific">Streptomyces meridianus</name>
    <dbReference type="NCBI Taxonomy" id="2938945"/>
    <lineage>
        <taxon>Bacteria</taxon>
        <taxon>Bacillati</taxon>
        <taxon>Actinomycetota</taxon>
        <taxon>Actinomycetes</taxon>
        <taxon>Kitasatosporales</taxon>
        <taxon>Streptomycetaceae</taxon>
        <taxon>Streptomyces</taxon>
    </lineage>
</organism>
<sequence length="74" mass="7133">MPAPTAARAAGADSARDVVRWGAFCCVLVPLVLLACGSSAAAAAGTGGALTALTALCWALLTAARSASDAGRCL</sequence>
<dbReference type="Proteomes" id="UP001167160">
    <property type="component" value="Unassembled WGS sequence"/>
</dbReference>
<evidence type="ECO:0008006" key="4">
    <source>
        <dbReference type="Google" id="ProtNLM"/>
    </source>
</evidence>
<feature type="non-terminal residue" evidence="2">
    <location>
        <position position="74"/>
    </location>
</feature>
<keyword evidence="3" id="KW-1185">Reference proteome</keyword>
<keyword evidence="1" id="KW-1133">Transmembrane helix</keyword>
<dbReference type="RefSeq" id="WP_251407751.1">
    <property type="nucleotide sequence ID" value="NZ_JAMQGM010000001.1"/>
</dbReference>
<accession>A0ABT0X004</accession>
<dbReference type="EMBL" id="JAMQGM010000001">
    <property type="protein sequence ID" value="MCM2575901.1"/>
    <property type="molecule type" value="Genomic_DNA"/>
</dbReference>
<protein>
    <recommendedName>
        <fullName evidence="4">Metal-dependent phosphohydrolase</fullName>
    </recommendedName>
</protein>
<comment type="caution">
    <text evidence="2">The sequence shown here is derived from an EMBL/GenBank/DDBJ whole genome shotgun (WGS) entry which is preliminary data.</text>
</comment>
<feature type="transmembrane region" description="Helical" evidence="1">
    <location>
        <begin position="21"/>
        <end position="41"/>
    </location>
</feature>
<feature type="transmembrane region" description="Helical" evidence="1">
    <location>
        <begin position="47"/>
        <end position="64"/>
    </location>
</feature>
<evidence type="ECO:0000313" key="3">
    <source>
        <dbReference type="Proteomes" id="UP001167160"/>
    </source>
</evidence>
<evidence type="ECO:0000256" key="1">
    <source>
        <dbReference type="SAM" id="Phobius"/>
    </source>
</evidence>
<gene>
    <name evidence="2" type="ORF">M1E25_00785</name>
</gene>
<reference evidence="2" key="1">
    <citation type="journal article" date="2023" name="Int. J. Syst. Evol. Microbiol.">
        <title>Streptomyces meridianus sp. nov. isolated from brackish water of the Tagus estuary in Alcochete, Portugal.</title>
        <authorList>
            <person name="Santos J.D.N."/>
            <person name="Klimek D."/>
            <person name="Calusinska M."/>
            <person name="Lobo Da Cunha A."/>
            <person name="Catita J."/>
            <person name="Goncalves H."/>
            <person name="Gonzalez I."/>
            <person name="Reyes F."/>
            <person name="Lage O.M."/>
        </authorList>
    </citation>
    <scope>NUCLEOTIDE SEQUENCE</scope>
    <source>
        <strain evidence="2">MTZ3.1</strain>
    </source>
</reference>